<evidence type="ECO:0000259" key="5">
    <source>
        <dbReference type="Pfam" id="PF03958"/>
    </source>
</evidence>
<feature type="compositionally biased region" description="Basic and acidic residues" evidence="4">
    <location>
        <begin position="110"/>
        <end position="145"/>
    </location>
</feature>
<dbReference type="InterPro" id="IPR038591">
    <property type="entry name" value="NolW-like_sf"/>
</dbReference>
<sequence length="1029" mass="114644">MIQEPQVPCGNWRKALSFPFKLRRQSLPWQVILIACALASMAIISPATAQPVEEDVQFFGSDEEFVIPSPNSMQVAPGRPVVIEHHMEQPTEGEAAPPSNPEVPNQPQPEGEKKPDEAAPDGDVKRPEQPPKVADPRELEAKPDSSGKVSFSFNGQMWPDVLQWLANVSGKSLDWTELPAGYLNLTTQRSYTLPEARDLINRQLHARGFTMILNGEVLSIFKIDKLDPSLIPRVDEEDLYDLQPADFVKITFQLPIGMEVAAAAEDVKKTAGEHTKVIPLPSTRRILLITTVAHARLVSSILNEERLAVDGKIVPVEIILKHRRAEKIIDILYVVLGLDPAGRPSQEELAMRQQKMQMLMQMQGQGKDISRMLKQDGPDVYLAYNSHRNSVLINAPPEVIRTIRHTIELLDVPADGGDIDLTAELGHRIPKSYKLETINPTTLQTTLEEIGDLSPLTELRADNKADILFARATEADHAKIEQLIKQLDEAGLETMVFMLRKHPADAVAGTLQTMFAPSKDDKKSNSSRFRNWDPWGYNPYEEEEEPPADVRIDADIENNRLIVRATPEQLQQIRDFLIQLGEPLDEPDRRDHMRVVDSMSADDTAALLQRLRRIWPQMSDNELRIEGYPLEGTTQQNTPADDSTTEPEAEQAIPVEETSAPDREARSSSGKFHFANEQTTATTPPETDDSEPLSEPETVPIESGRPPVVIRVAPDGRLLLFSDDTLALDEAERLIDSVAPPQERFRLFQVKYVTAYSIYLTLKNLYKEEIDGDKTDGYFDQFLWEYIPGQQKRSSPQMSKRKRLKLDWDTGSNTILVANASEDQLREIGTLIEKYDRPSDDEDSKTRRTAAIKLKYSQAKVVAAALKDVYRDLLSSRDKEFETEDKKGAATQRETTTIIRYGQGTGDSDDGKKPTPVKVGFQGALSIGVDEISNIIIISVQEELFESVLQIVQSLDEAASPQTTVAVHSLHSGISPEALKKALSEALGDPWVGGKPEKQRTEGDQQQHPGPGRPGGEHPQPGGGPQPSE</sequence>
<evidence type="ECO:0000313" key="7">
    <source>
        <dbReference type="Proteomes" id="UP000315750"/>
    </source>
</evidence>
<protein>
    <submittedName>
        <fullName evidence="6">Bacterial type II/III secretion system short domain protein</fullName>
    </submittedName>
</protein>
<feature type="region of interest" description="Disordered" evidence="4">
    <location>
        <begin position="88"/>
        <end position="150"/>
    </location>
</feature>
<name>A0A518ANF0_9BACT</name>
<feature type="domain" description="NolW-like" evidence="5">
    <location>
        <begin position="495"/>
        <end position="580"/>
    </location>
</feature>
<dbReference type="Proteomes" id="UP000315750">
    <property type="component" value="Chromosome"/>
</dbReference>
<dbReference type="EMBL" id="CP036278">
    <property type="protein sequence ID" value="QDU56243.1"/>
    <property type="molecule type" value="Genomic_DNA"/>
</dbReference>
<gene>
    <name evidence="6" type="ORF">Pan181_24510</name>
</gene>
<dbReference type="InterPro" id="IPR005644">
    <property type="entry name" value="NolW-like"/>
</dbReference>
<dbReference type="Pfam" id="PF03958">
    <property type="entry name" value="Secretin_N"/>
    <property type="match status" value="2"/>
</dbReference>
<keyword evidence="3" id="KW-0472">Membrane</keyword>
<dbReference type="Gene3D" id="3.55.50.30">
    <property type="match status" value="1"/>
</dbReference>
<evidence type="ECO:0000256" key="4">
    <source>
        <dbReference type="SAM" id="MobiDB-lite"/>
    </source>
</evidence>
<dbReference type="PANTHER" id="PTHR30332">
    <property type="entry name" value="PROBABLE GENERAL SECRETION PATHWAY PROTEIN D"/>
    <property type="match status" value="1"/>
</dbReference>
<feature type="domain" description="NolW-like" evidence="5">
    <location>
        <begin position="432"/>
        <end position="491"/>
    </location>
</feature>
<evidence type="ECO:0000256" key="1">
    <source>
        <dbReference type="ARBA" id="ARBA00004370"/>
    </source>
</evidence>
<evidence type="ECO:0000313" key="6">
    <source>
        <dbReference type="EMBL" id="QDU56243.1"/>
    </source>
</evidence>
<keyword evidence="2" id="KW-0732">Signal</keyword>
<evidence type="ECO:0000256" key="3">
    <source>
        <dbReference type="ARBA" id="ARBA00023136"/>
    </source>
</evidence>
<keyword evidence="7" id="KW-1185">Reference proteome</keyword>
<organism evidence="6 7">
    <name type="scientific">Aeoliella mucimassa</name>
    <dbReference type="NCBI Taxonomy" id="2527972"/>
    <lineage>
        <taxon>Bacteria</taxon>
        <taxon>Pseudomonadati</taxon>
        <taxon>Planctomycetota</taxon>
        <taxon>Planctomycetia</taxon>
        <taxon>Pirellulales</taxon>
        <taxon>Lacipirellulaceae</taxon>
        <taxon>Aeoliella</taxon>
    </lineage>
</organism>
<evidence type="ECO:0000256" key="2">
    <source>
        <dbReference type="ARBA" id="ARBA00022729"/>
    </source>
</evidence>
<proteinExistence type="predicted"/>
<dbReference type="PANTHER" id="PTHR30332:SF24">
    <property type="entry name" value="SECRETIN GSPD-RELATED"/>
    <property type="match status" value="1"/>
</dbReference>
<feature type="region of interest" description="Disordered" evidence="4">
    <location>
        <begin position="627"/>
        <end position="702"/>
    </location>
</feature>
<comment type="subcellular location">
    <subcellularLocation>
        <location evidence="1">Membrane</location>
    </subcellularLocation>
</comment>
<feature type="compositionally biased region" description="Polar residues" evidence="4">
    <location>
        <begin position="676"/>
        <end position="685"/>
    </location>
</feature>
<feature type="compositionally biased region" description="Pro residues" evidence="4">
    <location>
        <begin position="98"/>
        <end position="107"/>
    </location>
</feature>
<feature type="region of interest" description="Disordered" evidence="4">
    <location>
        <begin position="985"/>
        <end position="1029"/>
    </location>
</feature>
<feature type="compositionally biased region" description="Basic and acidic residues" evidence="4">
    <location>
        <begin position="995"/>
        <end position="1005"/>
    </location>
</feature>
<accession>A0A518ANF0</accession>
<reference evidence="6 7" key="1">
    <citation type="submission" date="2019-02" db="EMBL/GenBank/DDBJ databases">
        <title>Deep-cultivation of Planctomycetes and their phenomic and genomic characterization uncovers novel biology.</title>
        <authorList>
            <person name="Wiegand S."/>
            <person name="Jogler M."/>
            <person name="Boedeker C."/>
            <person name="Pinto D."/>
            <person name="Vollmers J."/>
            <person name="Rivas-Marin E."/>
            <person name="Kohn T."/>
            <person name="Peeters S.H."/>
            <person name="Heuer A."/>
            <person name="Rast P."/>
            <person name="Oberbeckmann S."/>
            <person name="Bunk B."/>
            <person name="Jeske O."/>
            <person name="Meyerdierks A."/>
            <person name="Storesund J.E."/>
            <person name="Kallscheuer N."/>
            <person name="Luecker S."/>
            <person name="Lage O.M."/>
            <person name="Pohl T."/>
            <person name="Merkel B.J."/>
            <person name="Hornburger P."/>
            <person name="Mueller R.-W."/>
            <person name="Bruemmer F."/>
            <person name="Labrenz M."/>
            <person name="Spormann A.M."/>
            <person name="Op den Camp H."/>
            <person name="Overmann J."/>
            <person name="Amann R."/>
            <person name="Jetten M.S.M."/>
            <person name="Mascher T."/>
            <person name="Medema M.H."/>
            <person name="Devos D.P."/>
            <person name="Kaster A.-K."/>
            <person name="Ovreas L."/>
            <person name="Rohde M."/>
            <person name="Galperin M.Y."/>
            <person name="Jogler C."/>
        </authorList>
    </citation>
    <scope>NUCLEOTIDE SEQUENCE [LARGE SCALE GENOMIC DNA]</scope>
    <source>
        <strain evidence="6 7">Pan181</strain>
    </source>
</reference>
<dbReference type="InterPro" id="IPR050810">
    <property type="entry name" value="Bact_Secretion_Sys_Channel"/>
</dbReference>
<dbReference type="GO" id="GO:0016020">
    <property type="term" value="C:membrane"/>
    <property type="evidence" value="ECO:0007669"/>
    <property type="project" value="UniProtKB-SubCell"/>
</dbReference>
<dbReference type="Gene3D" id="3.30.1370.120">
    <property type="match status" value="2"/>
</dbReference>
<dbReference type="KEGG" id="amuc:Pan181_24510"/>
<dbReference type="GO" id="GO:0009306">
    <property type="term" value="P:protein secretion"/>
    <property type="evidence" value="ECO:0007669"/>
    <property type="project" value="TreeGrafter"/>
</dbReference>
<dbReference type="GO" id="GO:0015627">
    <property type="term" value="C:type II protein secretion system complex"/>
    <property type="evidence" value="ECO:0007669"/>
    <property type="project" value="TreeGrafter"/>
</dbReference>
<dbReference type="AlphaFoldDB" id="A0A518ANF0"/>
<feature type="compositionally biased region" description="Polar residues" evidence="4">
    <location>
        <begin position="632"/>
        <end position="642"/>
    </location>
</feature>